<dbReference type="InterPro" id="IPR029060">
    <property type="entry name" value="PIN-like_dom_sf"/>
</dbReference>
<reference evidence="3 4" key="1">
    <citation type="submission" date="2018-10" db="EMBL/GenBank/DDBJ databases">
        <authorList>
            <consortium name="Pathogen Informatics"/>
        </authorList>
    </citation>
    <scope>NUCLEOTIDE SEQUENCE [LARGE SCALE GENOMIC DNA]</scope>
</reference>
<accession>A0A0R3U4V3</accession>
<proteinExistence type="inferred from homology"/>
<evidence type="ECO:0008006" key="5">
    <source>
        <dbReference type="Google" id="ProtNLM"/>
    </source>
</evidence>
<dbReference type="Proteomes" id="UP000267029">
    <property type="component" value="Unassembled WGS sequence"/>
</dbReference>
<protein>
    <recommendedName>
        <fullName evidence="5">XPG N-terminal domain-containing protein</fullName>
    </recommendedName>
</protein>
<evidence type="ECO:0000256" key="2">
    <source>
        <dbReference type="SAM" id="MobiDB-lite"/>
    </source>
</evidence>
<dbReference type="OrthoDB" id="10254073at2759"/>
<dbReference type="EMBL" id="UXSR01000231">
    <property type="protein sequence ID" value="VDD75696.1"/>
    <property type="molecule type" value="Genomic_DNA"/>
</dbReference>
<gene>
    <name evidence="3" type="ORF">MCOS_LOCUS1699</name>
</gene>
<feature type="region of interest" description="Disordered" evidence="2">
    <location>
        <begin position="672"/>
        <end position="721"/>
    </location>
</feature>
<keyword evidence="4" id="KW-1185">Reference proteome</keyword>
<evidence type="ECO:0000256" key="1">
    <source>
        <dbReference type="ARBA" id="ARBA00007398"/>
    </source>
</evidence>
<dbReference type="PANTHER" id="PTHR15665">
    <property type="entry name" value="ASTEROID PROTEIN"/>
    <property type="match status" value="1"/>
</dbReference>
<name>A0A0R3U4V3_MESCO</name>
<evidence type="ECO:0000313" key="3">
    <source>
        <dbReference type="EMBL" id="VDD75696.1"/>
    </source>
</evidence>
<dbReference type="PANTHER" id="PTHR15665:SF1">
    <property type="entry name" value="PROTEIN ASTEROID HOMOLOG 1"/>
    <property type="match status" value="1"/>
</dbReference>
<dbReference type="SUPFAM" id="SSF88723">
    <property type="entry name" value="PIN domain-like"/>
    <property type="match status" value="2"/>
</dbReference>
<dbReference type="Gene3D" id="3.40.50.1010">
    <property type="entry name" value="5'-nuclease"/>
    <property type="match status" value="1"/>
</dbReference>
<comment type="similarity">
    <text evidence="1">Belongs to the asteroid family.</text>
</comment>
<feature type="compositionally biased region" description="Low complexity" evidence="2">
    <location>
        <begin position="695"/>
        <end position="706"/>
    </location>
</feature>
<evidence type="ECO:0000313" key="4">
    <source>
        <dbReference type="Proteomes" id="UP000267029"/>
    </source>
</evidence>
<dbReference type="STRING" id="53468.A0A0R3U4V3"/>
<dbReference type="InterPro" id="IPR026832">
    <property type="entry name" value="Asteroid"/>
</dbReference>
<organism evidence="3 4">
    <name type="scientific">Mesocestoides corti</name>
    <name type="common">Flatworm</name>
    <dbReference type="NCBI Taxonomy" id="53468"/>
    <lineage>
        <taxon>Eukaryota</taxon>
        <taxon>Metazoa</taxon>
        <taxon>Spiralia</taxon>
        <taxon>Lophotrochozoa</taxon>
        <taxon>Platyhelminthes</taxon>
        <taxon>Cestoda</taxon>
        <taxon>Eucestoda</taxon>
        <taxon>Cyclophyllidea</taxon>
        <taxon>Mesocestoididae</taxon>
        <taxon>Mesocestoides</taxon>
    </lineage>
</organism>
<feature type="compositionally biased region" description="Polar residues" evidence="2">
    <location>
        <begin position="672"/>
        <end position="687"/>
    </location>
</feature>
<sequence>MGVVGLSSHIRRDFSSFRTTRLHNSFIVFDGFNMINHLYINSGILTQYNGEYMAFDVATEGFILKLRQCNLEPIFVFDGIHEVYYLRISVQPPLVSTSFLSILDRLGVFHITVDFEADQLAAALAIHLGAPLVSNDSDFFIFAPYWASYGGLIFIPTDLCDFETTHAFDGGHYLEAQMFVAKEGRTFRNLAPIQLPLFAVLCGNDYTPPGYFNSRLPGSAPQQPFVRPTGQAASKPAVFSRNAEKFRRLGDWLSGFGDDIVEPVDRIISRFPIAERPQAAHYLHTGLASYYVPMDQLTPYLEYLFGREPPSCSVTQVVPHDLHPSSQQYGLRALQILAEGIPGPQLTTGWSPRLTNFFRQRRIMPAYCDAIYSFGIMMGSGVEDVQNRESNHLCSLPLRQLFVGLLLGASTADRRTLPGVNGPSHRPFFCEYRRVGCSRIEKHRVNFERQSLRGSRAFVFLQQKLCLPDRPPVIPAWLHGLACILFLWARFDARPETARLCCSPIALAVCACAIAAQIRLLGGGSGDNAVRVAMVRNFWSLRPSNVTEPLNFSFLHALAQLQSVHYGLATLVSLVDALATGDDKCGVEVLPPQVVFPSGRLAHHIACQLSKVAAAERLRTVVTDWLPRLVGKVETRLLEQVTSMYSGLMKFVDSLIAATPPAAFRAFQRPQNNEQHISNHSEPSSNAFYRETDQSQASTSGRSSASRAKRPMSGVDSTSSRLEDAMSKMRTILNRNRDRLITCFNLQTAATDLPLQDGGFRDFRMSLLPPLAYPSFLSTLDRLGVLHIAADFEADRVAAALAIHLGAPLVSNDSDFYIFAPYWASSGGLTYIPTDLCDFETPRSFDGGYYLEAQMFVAREGRTFQGLAPIQRPLFAVLCGNDYIPFGYFDNYIPEPATQQHFVEHDDQAASRSAGPSRKSAKFQRVVDWLSGFGGDIVEPVNRIISRFPLAERPQAAHNLHTALASYSVPMDQLTPYLEYLFDGKTPSCRVRQVIPHDLHPLSQTNGLRALKILVEGNSDPQLSAGWSPRLTKAFRQSQIQPGFCDALYSFGIVMTPRVEDVQNRESSHLCSLPLRQLFVGLLLGASTADRRTLPGTDGPSHRPFFCEYRRVGCSCIEKHQVTFKQQTLRGSKAFTFLQQKLCLPNRPPVIPAWLHGLACILFLWARFDARPETARLCYSPIALAVCACAIAAQMRMLGGGSGDNGVRVAMVRHFRSLRPSNVTEPLNFSILHALAQLQSVHSGFATLVSLVDALATGDDECGVEVLPPQVVFPSGRLAHHIACQLSKVAAAERLRTVVTDWLPRLVGKVETRLLEQVASTYSFLMRFVDDI</sequence>